<sequence length="394" mass="42351">MSLAGEGQLLVGLSGEGEPLMGLAGEGGRKTPLSLEEEWHLRLIVFVSATLSLAGTSLVLVSMYRFRELSKRFFAMRLIGYLAVADGFASIFNMCGVLVDTAYPAADGAPGDSPSPLCEVQAVGLLYFNLASIFWTSCFARTLYRDVAPPAATAPRISLRDAELTFHALCWPLPALLAGGTYALGYVGDAGSYCAVGPDFTPQYLLAFYLPLVGAFAFNTATYALVCRSATEARVSRSTSLYLLVFAVVWLPSLLVRLQVLLCGARRAPSYGLAALEAMCMPLQGALNAFVYGWSLPRIRDMYRTMLLGTDSLDAAAVLAAASHYRLGSPPTSEYSPAEDALLGLTPRDFEYLPPEPSPLSGRYSDRPYSPGRSELSPYPASLPERLGGPRFTT</sequence>
<feature type="domain" description="G-protein coupled receptors family 2 profile 2" evidence="7">
    <location>
        <begin position="41"/>
        <end position="223"/>
    </location>
</feature>
<keyword evidence="4 6" id="KW-0472">Membrane</keyword>
<organism evidence="9">
    <name type="scientific">Emiliania huxleyi</name>
    <name type="common">Coccolithophore</name>
    <name type="synonym">Pontosphaera huxleyi</name>
    <dbReference type="NCBI Taxonomy" id="2903"/>
    <lineage>
        <taxon>Eukaryota</taxon>
        <taxon>Haptista</taxon>
        <taxon>Haptophyta</taxon>
        <taxon>Prymnesiophyceae</taxon>
        <taxon>Isochrysidales</taxon>
        <taxon>Noelaerhabdaceae</taxon>
        <taxon>Emiliania</taxon>
    </lineage>
</organism>
<evidence type="ECO:0000256" key="3">
    <source>
        <dbReference type="ARBA" id="ARBA00022989"/>
    </source>
</evidence>
<feature type="transmembrane region" description="Helical" evidence="6">
    <location>
        <begin position="204"/>
        <end position="227"/>
    </location>
</feature>
<dbReference type="PANTHER" id="PTHR23112:SF0">
    <property type="entry name" value="TRANSMEMBRANE PROTEIN 116"/>
    <property type="match status" value="1"/>
</dbReference>
<feature type="transmembrane region" description="Helical" evidence="6">
    <location>
        <begin position="123"/>
        <end position="144"/>
    </location>
</feature>
<accession>A0A7S3T1R1</accession>
<evidence type="ECO:0000256" key="4">
    <source>
        <dbReference type="ARBA" id="ARBA00023136"/>
    </source>
</evidence>
<dbReference type="AlphaFoldDB" id="A0A7S3T1R1"/>
<dbReference type="PANTHER" id="PTHR23112">
    <property type="entry name" value="G PROTEIN-COUPLED RECEPTOR 157-RELATED"/>
    <property type="match status" value="1"/>
</dbReference>
<comment type="subcellular location">
    <subcellularLocation>
        <location evidence="1">Membrane</location>
        <topology evidence="1">Multi-pass membrane protein</topology>
    </subcellularLocation>
</comment>
<dbReference type="GO" id="GO:0007189">
    <property type="term" value="P:adenylate cyclase-activating G protein-coupled receptor signaling pathway"/>
    <property type="evidence" value="ECO:0007669"/>
    <property type="project" value="TreeGrafter"/>
</dbReference>
<dbReference type="PROSITE" id="PS50262">
    <property type="entry name" value="G_PROTEIN_RECEP_F1_2"/>
    <property type="match status" value="1"/>
</dbReference>
<evidence type="ECO:0000313" key="9">
    <source>
        <dbReference type="EMBL" id="CAE0571187.1"/>
    </source>
</evidence>
<evidence type="ECO:0008006" key="10">
    <source>
        <dbReference type="Google" id="ProtNLM"/>
    </source>
</evidence>
<name>A0A7S3T1R1_EMIHU</name>
<evidence type="ECO:0000259" key="8">
    <source>
        <dbReference type="PROSITE" id="PS50262"/>
    </source>
</evidence>
<dbReference type="Gene3D" id="1.20.1070.10">
    <property type="entry name" value="Rhodopsin 7-helix transmembrane proteins"/>
    <property type="match status" value="1"/>
</dbReference>
<evidence type="ECO:0000256" key="2">
    <source>
        <dbReference type="ARBA" id="ARBA00022692"/>
    </source>
</evidence>
<feature type="transmembrane region" description="Helical" evidence="6">
    <location>
        <begin position="239"/>
        <end position="260"/>
    </location>
</feature>
<keyword evidence="3 6" id="KW-1133">Transmembrane helix</keyword>
<evidence type="ECO:0000256" key="6">
    <source>
        <dbReference type="SAM" id="Phobius"/>
    </source>
</evidence>
<feature type="transmembrane region" description="Helical" evidence="6">
    <location>
        <begin position="78"/>
        <end position="103"/>
    </location>
</feature>
<keyword evidence="2 6" id="KW-0812">Transmembrane</keyword>
<dbReference type="PROSITE" id="PS50261">
    <property type="entry name" value="G_PROTEIN_RECEP_F2_4"/>
    <property type="match status" value="1"/>
</dbReference>
<feature type="domain" description="G-protein coupled receptors family 1 profile" evidence="8">
    <location>
        <begin position="55"/>
        <end position="292"/>
    </location>
</feature>
<feature type="transmembrane region" description="Helical" evidence="6">
    <location>
        <begin position="164"/>
        <end position="184"/>
    </location>
</feature>
<gene>
    <name evidence="9" type="ORF">EHUX00137_LOCUS30628</name>
</gene>
<feature type="transmembrane region" description="Helical" evidence="6">
    <location>
        <begin position="43"/>
        <end position="66"/>
    </location>
</feature>
<dbReference type="GO" id="GO:0005886">
    <property type="term" value="C:plasma membrane"/>
    <property type="evidence" value="ECO:0007669"/>
    <property type="project" value="TreeGrafter"/>
</dbReference>
<reference evidence="9" key="1">
    <citation type="submission" date="2021-01" db="EMBL/GenBank/DDBJ databases">
        <authorList>
            <person name="Corre E."/>
            <person name="Pelletier E."/>
            <person name="Niang G."/>
            <person name="Scheremetjew M."/>
            <person name="Finn R."/>
            <person name="Kale V."/>
            <person name="Holt S."/>
            <person name="Cochrane G."/>
            <person name="Meng A."/>
            <person name="Brown T."/>
            <person name="Cohen L."/>
        </authorList>
    </citation>
    <scope>NUCLEOTIDE SEQUENCE</scope>
    <source>
        <strain evidence="9">379</strain>
    </source>
</reference>
<feature type="region of interest" description="Disordered" evidence="5">
    <location>
        <begin position="351"/>
        <end position="394"/>
    </location>
</feature>
<dbReference type="SUPFAM" id="SSF81321">
    <property type="entry name" value="Family A G protein-coupled receptor-like"/>
    <property type="match status" value="1"/>
</dbReference>
<feature type="transmembrane region" description="Helical" evidence="6">
    <location>
        <begin position="272"/>
        <end position="294"/>
    </location>
</feature>
<evidence type="ECO:0000256" key="5">
    <source>
        <dbReference type="SAM" id="MobiDB-lite"/>
    </source>
</evidence>
<evidence type="ECO:0000259" key="7">
    <source>
        <dbReference type="PROSITE" id="PS50261"/>
    </source>
</evidence>
<protein>
    <recommendedName>
        <fullName evidence="10">G-protein coupled receptors family 2 profile 2 domain-containing protein</fullName>
    </recommendedName>
</protein>
<dbReference type="GO" id="GO:0007166">
    <property type="term" value="P:cell surface receptor signaling pathway"/>
    <property type="evidence" value="ECO:0007669"/>
    <property type="project" value="InterPro"/>
</dbReference>
<dbReference type="Pfam" id="PF05462">
    <property type="entry name" value="Dicty_CAR"/>
    <property type="match status" value="1"/>
</dbReference>
<proteinExistence type="predicted"/>
<dbReference type="InterPro" id="IPR017452">
    <property type="entry name" value="GPCR_Rhodpsn_7TM"/>
</dbReference>
<evidence type="ECO:0000256" key="1">
    <source>
        <dbReference type="ARBA" id="ARBA00004141"/>
    </source>
</evidence>
<dbReference type="GO" id="GO:0004930">
    <property type="term" value="F:G protein-coupled receptor activity"/>
    <property type="evidence" value="ECO:0007669"/>
    <property type="project" value="TreeGrafter"/>
</dbReference>
<dbReference type="InterPro" id="IPR022343">
    <property type="entry name" value="GCR1-cAMP_receptor"/>
</dbReference>
<dbReference type="PRINTS" id="PR02001">
    <property type="entry name" value="GCR1CAMPR"/>
</dbReference>
<dbReference type="EMBL" id="HBIR01039281">
    <property type="protein sequence ID" value="CAE0571187.1"/>
    <property type="molecule type" value="Transcribed_RNA"/>
</dbReference>
<dbReference type="InterPro" id="IPR017981">
    <property type="entry name" value="GPCR_2-like_7TM"/>
</dbReference>